<evidence type="ECO:0000313" key="2">
    <source>
        <dbReference type="EMBL" id="SDG96998.1"/>
    </source>
</evidence>
<keyword evidence="1" id="KW-1133">Transmembrane helix</keyword>
<dbReference type="AlphaFoldDB" id="A0A1G7YKC5"/>
<sequence>MQNQIPVRQDEEAQLKLLRARTHTYTVATRLMVLQLCLTVLVPVVGAIWGAADPQVRPYFTLLALMVLLLDPLWIDQQYKATLKRAAKIAEQFDCTVLEIGWNPFVVGDRVEAEDIHRAATKYTSGHDDSQLTGWYPKAAGGVPLHLARFICQRTNLRYDSELRRHYASILAGLAVAVAAIVVVLGIVQQLTLQEWVLNIALLSPLLSWSIREFYRQRDTADQQQDLMKFAKTLWERCLEEDGIENEATVKAREFQDAIYARRVSSPLVIPLVYKFLRPGLEDEMNEAASDFLAQYLEKVAAKPNGSS</sequence>
<keyword evidence="1" id="KW-0812">Transmembrane</keyword>
<gene>
    <name evidence="2" type="ORF">SAMN04487974_11468</name>
</gene>
<name>A0A1G7YKC5_9HYPH</name>
<evidence type="ECO:0000313" key="3">
    <source>
        <dbReference type="Proteomes" id="UP000199495"/>
    </source>
</evidence>
<keyword evidence="3" id="KW-1185">Reference proteome</keyword>
<feature type="transmembrane region" description="Helical" evidence="1">
    <location>
        <begin position="31"/>
        <end position="52"/>
    </location>
</feature>
<organism evidence="2 3">
    <name type="scientific">Pelagibacterium luteolum</name>
    <dbReference type="NCBI Taxonomy" id="440168"/>
    <lineage>
        <taxon>Bacteria</taxon>
        <taxon>Pseudomonadati</taxon>
        <taxon>Pseudomonadota</taxon>
        <taxon>Alphaproteobacteria</taxon>
        <taxon>Hyphomicrobiales</taxon>
        <taxon>Devosiaceae</taxon>
        <taxon>Pelagibacterium</taxon>
    </lineage>
</organism>
<dbReference type="EMBL" id="FNCS01000014">
    <property type="protein sequence ID" value="SDG96998.1"/>
    <property type="molecule type" value="Genomic_DNA"/>
</dbReference>
<protein>
    <submittedName>
        <fullName evidence="2">Uncharacterized protein</fullName>
    </submittedName>
</protein>
<dbReference type="RefSeq" id="WP_176762719.1">
    <property type="nucleotide sequence ID" value="NZ_FNCS01000014.1"/>
</dbReference>
<evidence type="ECO:0000256" key="1">
    <source>
        <dbReference type="SAM" id="Phobius"/>
    </source>
</evidence>
<dbReference type="InterPro" id="IPR049920">
    <property type="entry name" value="IK1_05631-like"/>
</dbReference>
<reference evidence="2 3" key="1">
    <citation type="submission" date="2016-10" db="EMBL/GenBank/DDBJ databases">
        <authorList>
            <person name="de Groot N.N."/>
        </authorList>
    </citation>
    <scope>NUCLEOTIDE SEQUENCE [LARGE SCALE GENOMIC DNA]</scope>
    <source>
        <strain evidence="2 3">CGMCC 1.10267</strain>
    </source>
</reference>
<keyword evidence="1" id="KW-0472">Membrane</keyword>
<proteinExistence type="predicted"/>
<feature type="transmembrane region" description="Helical" evidence="1">
    <location>
        <begin position="58"/>
        <end position="75"/>
    </location>
</feature>
<dbReference type="STRING" id="440168.SAMN04487974_11468"/>
<dbReference type="Pfam" id="PF18159">
    <property type="entry name" value="S_4TM"/>
    <property type="match status" value="1"/>
</dbReference>
<feature type="transmembrane region" description="Helical" evidence="1">
    <location>
        <begin position="196"/>
        <end position="215"/>
    </location>
</feature>
<dbReference type="Proteomes" id="UP000199495">
    <property type="component" value="Unassembled WGS sequence"/>
</dbReference>
<accession>A0A1G7YKC5</accession>
<feature type="transmembrane region" description="Helical" evidence="1">
    <location>
        <begin position="167"/>
        <end position="190"/>
    </location>
</feature>